<dbReference type="EMBL" id="SYVV01000031">
    <property type="protein sequence ID" value="TKG30029.1"/>
    <property type="molecule type" value="Genomic_DNA"/>
</dbReference>
<dbReference type="Pfam" id="PF11066">
    <property type="entry name" value="DUF2867"/>
    <property type="match status" value="1"/>
</dbReference>
<dbReference type="Proteomes" id="UP000308018">
    <property type="component" value="Unassembled WGS sequence"/>
</dbReference>
<evidence type="ECO:0000313" key="1">
    <source>
        <dbReference type="EMBL" id="TKG30029.1"/>
    </source>
</evidence>
<dbReference type="InterPro" id="IPR021295">
    <property type="entry name" value="DUF2867"/>
</dbReference>
<evidence type="ECO:0000313" key="2">
    <source>
        <dbReference type="Proteomes" id="UP000308018"/>
    </source>
</evidence>
<dbReference type="AlphaFoldDB" id="A0AB38NN08"/>
<accession>A0AB38NN08</accession>
<reference evidence="1 2" key="1">
    <citation type="submission" date="2019-04" db="EMBL/GenBank/DDBJ databases">
        <title>A reverse ecology approach based on a biological definition of microbial populations.</title>
        <authorList>
            <person name="Arevalo P."/>
            <person name="Vaninsberghe D."/>
            <person name="Elsherbini J."/>
            <person name="Gore J."/>
            <person name="Polz M."/>
        </authorList>
    </citation>
    <scope>NUCLEOTIDE SEQUENCE [LARGE SCALE GENOMIC DNA]</scope>
    <source>
        <strain evidence="1 2">10N.222.45.A8</strain>
    </source>
</reference>
<comment type="caution">
    <text evidence="1">The sequence shown here is derived from an EMBL/GenBank/DDBJ whole genome shotgun (WGS) entry which is preliminary data.</text>
</comment>
<sequence>MSTFHHQGEFMSIPKKSLLSEYSKNSYFCDSFSKKIKYNNQTAIEVFLEIATQTPTWIAFLMSTRNWVVSKLGLKNLGGLQDVSRDKLGSEYVVGERVGIFTLVSSTENEVVLEDCDKHLNVRVSFLIEPEGETVIVHANTVVHVNNVFGKIYMFFVTPFHKIIVPSTLKGLEQA</sequence>
<name>A0AB38NN08_9VIBR</name>
<proteinExistence type="predicted"/>
<protein>
    <submittedName>
        <fullName evidence="1">DUF2867 domain-containing protein</fullName>
    </submittedName>
</protein>
<gene>
    <name evidence="1" type="ORF">FC057_18010</name>
</gene>
<organism evidence="1 2">
    <name type="scientific">Vibrio tasmaniensis</name>
    <dbReference type="NCBI Taxonomy" id="212663"/>
    <lineage>
        <taxon>Bacteria</taxon>
        <taxon>Pseudomonadati</taxon>
        <taxon>Pseudomonadota</taxon>
        <taxon>Gammaproteobacteria</taxon>
        <taxon>Vibrionales</taxon>
        <taxon>Vibrionaceae</taxon>
        <taxon>Vibrio</taxon>
    </lineage>
</organism>